<evidence type="ECO:0000313" key="4">
    <source>
        <dbReference type="Proteomes" id="UP001341840"/>
    </source>
</evidence>
<evidence type="ECO:0000256" key="1">
    <source>
        <dbReference type="SAM" id="MobiDB-lite"/>
    </source>
</evidence>
<name>A0ABU6TI32_9FABA</name>
<feature type="chain" id="PRO_5047259823" evidence="2">
    <location>
        <begin position="22"/>
        <end position="152"/>
    </location>
</feature>
<dbReference type="Proteomes" id="UP001341840">
    <property type="component" value="Unassembled WGS sequence"/>
</dbReference>
<accession>A0ABU6TI32</accession>
<gene>
    <name evidence="3" type="ORF">PIB30_044887</name>
</gene>
<feature type="compositionally biased region" description="Low complexity" evidence="1">
    <location>
        <begin position="131"/>
        <end position="146"/>
    </location>
</feature>
<evidence type="ECO:0000313" key="3">
    <source>
        <dbReference type="EMBL" id="MED6147543.1"/>
    </source>
</evidence>
<proteinExistence type="predicted"/>
<dbReference type="EMBL" id="JASCZI010090891">
    <property type="protein sequence ID" value="MED6147543.1"/>
    <property type="molecule type" value="Genomic_DNA"/>
</dbReference>
<sequence>MGKKKGRRVFVFCLIITDGLAIGNISTDACETRRFINPKKRCIPMAAVGNIDEPNSNFPATIILPTAKPSLSLPTAKPSLKATTPPLLTTAATSTAEPSLEQEFQHVEALHHHKATYYDLLHAGRSNTGGSSSLATPAPVPTSTVVPLPPLS</sequence>
<feature type="signal peptide" evidence="2">
    <location>
        <begin position="1"/>
        <end position="21"/>
    </location>
</feature>
<keyword evidence="2" id="KW-0732">Signal</keyword>
<organism evidence="3 4">
    <name type="scientific">Stylosanthes scabra</name>
    <dbReference type="NCBI Taxonomy" id="79078"/>
    <lineage>
        <taxon>Eukaryota</taxon>
        <taxon>Viridiplantae</taxon>
        <taxon>Streptophyta</taxon>
        <taxon>Embryophyta</taxon>
        <taxon>Tracheophyta</taxon>
        <taxon>Spermatophyta</taxon>
        <taxon>Magnoliopsida</taxon>
        <taxon>eudicotyledons</taxon>
        <taxon>Gunneridae</taxon>
        <taxon>Pentapetalae</taxon>
        <taxon>rosids</taxon>
        <taxon>fabids</taxon>
        <taxon>Fabales</taxon>
        <taxon>Fabaceae</taxon>
        <taxon>Papilionoideae</taxon>
        <taxon>50 kb inversion clade</taxon>
        <taxon>dalbergioids sensu lato</taxon>
        <taxon>Dalbergieae</taxon>
        <taxon>Pterocarpus clade</taxon>
        <taxon>Stylosanthes</taxon>
    </lineage>
</organism>
<evidence type="ECO:0000256" key="2">
    <source>
        <dbReference type="SAM" id="SignalP"/>
    </source>
</evidence>
<protein>
    <submittedName>
        <fullName evidence="3">Uncharacterized protein</fullName>
    </submittedName>
</protein>
<keyword evidence="4" id="KW-1185">Reference proteome</keyword>
<reference evidence="3 4" key="1">
    <citation type="journal article" date="2023" name="Plants (Basel)">
        <title>Bridging the Gap: Combining Genomics and Transcriptomics Approaches to Understand Stylosanthes scabra, an Orphan Legume from the Brazilian Caatinga.</title>
        <authorList>
            <person name="Ferreira-Neto J.R.C."/>
            <person name="da Silva M.D."/>
            <person name="Binneck E."/>
            <person name="de Melo N.F."/>
            <person name="da Silva R.H."/>
            <person name="de Melo A.L.T.M."/>
            <person name="Pandolfi V."/>
            <person name="Bustamante F.O."/>
            <person name="Brasileiro-Vidal A.C."/>
            <person name="Benko-Iseppon A.M."/>
        </authorList>
    </citation>
    <scope>NUCLEOTIDE SEQUENCE [LARGE SCALE GENOMIC DNA]</scope>
    <source>
        <tissue evidence="3">Leaves</tissue>
    </source>
</reference>
<feature type="region of interest" description="Disordered" evidence="1">
    <location>
        <begin position="128"/>
        <end position="152"/>
    </location>
</feature>
<comment type="caution">
    <text evidence="3">The sequence shown here is derived from an EMBL/GenBank/DDBJ whole genome shotgun (WGS) entry which is preliminary data.</text>
</comment>